<dbReference type="Gene3D" id="2.160.20.20">
    <property type="match status" value="1"/>
</dbReference>
<evidence type="ECO:0000256" key="2">
    <source>
        <dbReference type="SAM" id="MobiDB-lite"/>
    </source>
</evidence>
<dbReference type="Gene3D" id="2.40.128.130">
    <property type="entry name" value="Autotransporter beta-domain"/>
    <property type="match status" value="1"/>
</dbReference>
<dbReference type="InterPro" id="IPR005546">
    <property type="entry name" value="Autotransporte_beta"/>
</dbReference>
<accession>A0ABP8H3A8</accession>
<feature type="region of interest" description="Disordered" evidence="2">
    <location>
        <begin position="1058"/>
        <end position="1094"/>
    </location>
</feature>
<keyword evidence="5" id="KW-1185">Reference proteome</keyword>
<dbReference type="SUPFAM" id="SSF103515">
    <property type="entry name" value="Autotransporter"/>
    <property type="match status" value="1"/>
</dbReference>
<keyword evidence="1" id="KW-0732">Signal</keyword>
<dbReference type="InterPro" id="IPR011050">
    <property type="entry name" value="Pectin_lyase_fold/virulence"/>
</dbReference>
<gene>
    <name evidence="4" type="ORF">GCM10023165_08770</name>
</gene>
<dbReference type="PANTHER" id="PTHR35037">
    <property type="entry name" value="C-TERMINAL REGION OF AIDA-LIKE PROTEIN"/>
    <property type="match status" value="1"/>
</dbReference>
<protein>
    <recommendedName>
        <fullName evidence="3">Autotransporter domain-containing protein</fullName>
    </recommendedName>
</protein>
<evidence type="ECO:0000313" key="4">
    <source>
        <dbReference type="EMBL" id="GAA4333549.1"/>
    </source>
</evidence>
<dbReference type="NCBIfam" id="TIGR02601">
    <property type="entry name" value="autotrns_rpt"/>
    <property type="match status" value="5"/>
</dbReference>
<evidence type="ECO:0000259" key="3">
    <source>
        <dbReference type="PROSITE" id="PS51208"/>
    </source>
</evidence>
<dbReference type="RefSeq" id="WP_345536138.1">
    <property type="nucleotide sequence ID" value="NZ_BAABGJ010000008.1"/>
</dbReference>
<dbReference type="NCBIfam" id="TIGR01414">
    <property type="entry name" value="autotrans_barl"/>
    <property type="match status" value="2"/>
</dbReference>
<sequence>MLAWAAPSAFACDAGDAASLARCVANVSSDSTINLTGNITLDRNIGVLAGNATINGGNNYTLDGANTYRGFFIESGTVTISNLTLQNLKAAGGDGGTDTISGGGGMGAGGAVFARSGVQLTLNNVSLVSNAAVGGNSVLGSTGFVHGGGGGGLGGAGGGAPAGSPGSAGQGGGGLYASGNFSITSDGAAGGGPYGGAGGRAVPGAASGSPGLDYSGGGGAGTAGQFDGSAFGGAGGFGGGGGGSDGGWCSLTHGGGAGGFGGGGGGACGPGGAGGFGGGGGGSGTDVAGAGGFGGAAGGRNGGGGGAGMGGAVFVMDGATVTITGSLAINGNTVAGGVGTVEVPGGTEAHRGSAFGSGIFLQGNNAVLKFAITGRHTVADVIADQTGSGGTGADAASAGIIMDGNGWLVLTGNNTYSGTTTINAGLLQIGAAGTSGTLGSGAVSIAEGAALIFNRSDLLGVANDISGAGAIWHPGTGTTILTGANSYTGMTDVLAGRLQAGRPTNAFGIGSAVRVSNRGTLDLNGFDQTIGSLAGAGLVNLGSGTLTAGTDNSSTVFSGVIGGAGGLIKRGLGTMSLSGANTYGGGTSVTAGTLALTDAGTLGRETGTTTVSGGTLDLGGTTQTQLALYQSDGIVQKGIFNVDTYQLTGGTLASDATVSARTHFDLQAGTVNGVLTGGAPLTKTTLGTVVLGGTNSYIDTRLNAGTLVVSADANLGHASGTLNFNGGTLRAIGAFNTARNVSLGADGGTWQTDADIGSTGAISGAGALTKTGAGTLTLSGENSFTGGTDLKQGRLAVTNNKALGTGALAMHEGTTLRFAADGLSLANPIVFTDAVDPTIDTGAFTSTLTGAITGPGDLSKIGSGTLVLSGANSYTGATTVTEGTLRAGDANTFSPASAHSVAAGAVLDLAGFNQRIAGLNNAGTVSLLGNAPGTTLTVTGRYVGNNGLLRLGAVLGDGAGASDRLVLSGPTATASGRTTVQVVNVGGLGALTMGNGIELVSALNGASTTAQSTKDAFALQGGHVDAGAYEYRLQPGDAQGAGENWYLRSTSTVVIPPLVPGPPAPSPSPAPPAPPVPDVPAPAPASASAPPPATLQVPTYRAEVPLFAALPEQLRQGNLAMLGNLHQRIGEDDAKAGGAATPAAGERRAWGRVLSTGRDIRQGGTVSPRSEGRLGGLQAGTDLWTDAHWRAGVYVGQLDGDMQVKGFARGVANLAVGSNELRNQFLGGYATYGDDSGFYADGVLQAGRHRYEVKPQAATRAKREEAVLRAGQPLDEFDLRVGPRAKGKAGSLSASLELGQSFDLGQGWQIQPQAQLVHQRLDVDDVDIAGARVQQAREGNWLARLGVRIKGDIATSAGRLQPYARMNLYRSSSGNDRTRFINPAASTSIVSSTGGRSTELAAGFTLAINDATSLYGEAGTLWASGGDQQVKSQLNASAGLRVRW</sequence>
<dbReference type="Pfam" id="PF12951">
    <property type="entry name" value="PATR"/>
    <property type="match status" value="7"/>
</dbReference>
<evidence type="ECO:0000313" key="5">
    <source>
        <dbReference type="Proteomes" id="UP001500975"/>
    </source>
</evidence>
<dbReference type="Pfam" id="PF18883">
    <property type="entry name" value="AC_1"/>
    <property type="match status" value="1"/>
</dbReference>
<dbReference type="InterPro" id="IPR051551">
    <property type="entry name" value="Autotransporter_adhesion"/>
</dbReference>
<reference evidence="5" key="1">
    <citation type="journal article" date="2019" name="Int. J. Syst. Evol. Microbiol.">
        <title>The Global Catalogue of Microorganisms (GCM) 10K type strain sequencing project: providing services to taxonomists for standard genome sequencing and annotation.</title>
        <authorList>
            <consortium name="The Broad Institute Genomics Platform"/>
            <consortium name="The Broad Institute Genome Sequencing Center for Infectious Disease"/>
            <person name="Wu L."/>
            <person name="Ma J."/>
        </authorList>
    </citation>
    <scope>NUCLEOTIDE SEQUENCE [LARGE SCALE GENOMIC DNA]</scope>
    <source>
        <strain evidence="5">JCM 17804</strain>
    </source>
</reference>
<proteinExistence type="predicted"/>
<dbReference type="PROSITE" id="PS51208">
    <property type="entry name" value="AUTOTRANSPORTER"/>
    <property type="match status" value="1"/>
</dbReference>
<comment type="caution">
    <text evidence="4">The sequence shown here is derived from an EMBL/GenBank/DDBJ whole genome shotgun (WGS) entry which is preliminary data.</text>
</comment>
<dbReference type="InterPro" id="IPR012332">
    <property type="entry name" value="Autotransporter_pectin_lyase_C"/>
</dbReference>
<feature type="domain" description="Autotransporter" evidence="3">
    <location>
        <begin position="1142"/>
        <end position="1444"/>
    </location>
</feature>
<dbReference type="CDD" id="cd01344">
    <property type="entry name" value="PL2_Passenger_AT"/>
    <property type="match status" value="1"/>
</dbReference>
<dbReference type="SUPFAM" id="SSF51126">
    <property type="entry name" value="Pectin lyase-like"/>
    <property type="match status" value="2"/>
</dbReference>
<dbReference type="InterPro" id="IPR043990">
    <property type="entry name" value="AC_1"/>
</dbReference>
<dbReference type="Proteomes" id="UP001500975">
    <property type="component" value="Unassembled WGS sequence"/>
</dbReference>
<dbReference type="PANTHER" id="PTHR35037:SF3">
    <property type="entry name" value="C-TERMINAL REGION OF AIDA-LIKE PROTEIN"/>
    <property type="match status" value="1"/>
</dbReference>
<dbReference type="SMART" id="SM00869">
    <property type="entry name" value="Autotransporter"/>
    <property type="match status" value="1"/>
</dbReference>
<dbReference type="InterPro" id="IPR036709">
    <property type="entry name" value="Autotransporte_beta_dom_sf"/>
</dbReference>
<dbReference type="EMBL" id="BAABGJ010000008">
    <property type="protein sequence ID" value="GAA4333549.1"/>
    <property type="molecule type" value="Genomic_DNA"/>
</dbReference>
<dbReference type="InterPro" id="IPR006315">
    <property type="entry name" value="OM_autotransptr_brl_dom"/>
</dbReference>
<name>A0ABP8H3A8_9BURK</name>
<feature type="compositionally biased region" description="Pro residues" evidence="2">
    <location>
        <begin position="1058"/>
        <end position="1093"/>
    </location>
</feature>
<organism evidence="4 5">
    <name type="scientific">Variovorax defluvii</name>
    <dbReference type="NCBI Taxonomy" id="913761"/>
    <lineage>
        <taxon>Bacteria</taxon>
        <taxon>Pseudomonadati</taxon>
        <taxon>Pseudomonadota</taxon>
        <taxon>Betaproteobacteria</taxon>
        <taxon>Burkholderiales</taxon>
        <taxon>Comamonadaceae</taxon>
        <taxon>Variovorax</taxon>
    </lineage>
</organism>
<dbReference type="Pfam" id="PF03797">
    <property type="entry name" value="Autotransporter"/>
    <property type="match status" value="1"/>
</dbReference>
<dbReference type="InterPro" id="IPR013425">
    <property type="entry name" value="Autotrns_rpt"/>
</dbReference>
<evidence type="ECO:0000256" key="1">
    <source>
        <dbReference type="ARBA" id="ARBA00022729"/>
    </source>
</evidence>